<dbReference type="Proteomes" id="UP001243989">
    <property type="component" value="Unassembled WGS sequence"/>
</dbReference>
<organism evidence="2 3">
    <name type="scientific">Colletotrichum phormii</name>
    <dbReference type="NCBI Taxonomy" id="359342"/>
    <lineage>
        <taxon>Eukaryota</taxon>
        <taxon>Fungi</taxon>
        <taxon>Dikarya</taxon>
        <taxon>Ascomycota</taxon>
        <taxon>Pezizomycotina</taxon>
        <taxon>Sordariomycetes</taxon>
        <taxon>Hypocreomycetidae</taxon>
        <taxon>Glomerellales</taxon>
        <taxon>Glomerellaceae</taxon>
        <taxon>Colletotrichum</taxon>
        <taxon>Colletotrichum acutatum species complex</taxon>
    </lineage>
</organism>
<protein>
    <submittedName>
        <fullName evidence="2">Uncharacterized protein</fullName>
    </submittedName>
</protein>
<sequence length="434" mass="47069">MPSLPASVPVPACLRRSVPASSTRHGLGRLAWAEPTGAGESDVGPCQAYSAEDKRQPGREKARRPHRETRGATISVPGSMTMETETLLPAALPTVCLDLSVRDERLDHGWSGTVEEKANRPSRRQIWGSAGPTLETMSGWSRKHSDRQLPQSSNHKLEPTGCVAMLCGGMPSLDSLFVPTPFTFVGRCWNRTRTDLILPTPAHGAKMYTLDKLSVSTAKTSGHSAAMVLYRKAPTPSLRSTSNHYRGYRVLSLINRTLSLLLPPSLSFAFDPAVTPARCFLYAVLCVVAGESLRDCLAWLWLNFSAAICFPSTSLDREDVYHHHHHHHKPRNQGGSKIRPDCLLLPSRPCYESLPGRNLGFLTFPHLSLLSSSDFMFQPSSALGISHCASSRHGLAQHICPGAGGGVPGMEIMDMTGRVGGVGGWPGPVIADLF</sequence>
<dbReference type="EMBL" id="JAHMHQ010000027">
    <property type="protein sequence ID" value="KAK1623861.1"/>
    <property type="molecule type" value="Genomic_DNA"/>
</dbReference>
<accession>A0AAI9ZG74</accession>
<reference evidence="2" key="1">
    <citation type="submission" date="2021-06" db="EMBL/GenBank/DDBJ databases">
        <title>Comparative genomics, transcriptomics and evolutionary studies reveal genomic signatures of adaptation to plant cell wall in hemibiotrophic fungi.</title>
        <authorList>
            <consortium name="DOE Joint Genome Institute"/>
            <person name="Baroncelli R."/>
            <person name="Diaz J.F."/>
            <person name="Benocci T."/>
            <person name="Peng M."/>
            <person name="Battaglia E."/>
            <person name="Haridas S."/>
            <person name="Andreopoulos W."/>
            <person name="Labutti K."/>
            <person name="Pangilinan J."/>
            <person name="Floch G.L."/>
            <person name="Makela M.R."/>
            <person name="Henrissat B."/>
            <person name="Grigoriev I.V."/>
            <person name="Crouch J.A."/>
            <person name="De Vries R.P."/>
            <person name="Sukno S.A."/>
            <person name="Thon M.R."/>
        </authorList>
    </citation>
    <scope>NUCLEOTIDE SEQUENCE</scope>
    <source>
        <strain evidence="2">CBS 102054</strain>
    </source>
</reference>
<evidence type="ECO:0000313" key="3">
    <source>
        <dbReference type="Proteomes" id="UP001243989"/>
    </source>
</evidence>
<dbReference type="AlphaFoldDB" id="A0AAI9ZG74"/>
<evidence type="ECO:0000256" key="1">
    <source>
        <dbReference type="SAM" id="MobiDB-lite"/>
    </source>
</evidence>
<feature type="region of interest" description="Disordered" evidence="1">
    <location>
        <begin position="125"/>
        <end position="155"/>
    </location>
</feature>
<evidence type="ECO:0000313" key="2">
    <source>
        <dbReference type="EMBL" id="KAK1623861.1"/>
    </source>
</evidence>
<keyword evidence="3" id="KW-1185">Reference proteome</keyword>
<feature type="compositionally biased region" description="Basic and acidic residues" evidence="1">
    <location>
        <begin position="51"/>
        <end position="60"/>
    </location>
</feature>
<name>A0AAI9ZG74_9PEZI</name>
<gene>
    <name evidence="2" type="ORF">BDP81DRAFT_502976</name>
</gene>
<feature type="region of interest" description="Disordered" evidence="1">
    <location>
        <begin position="34"/>
        <end position="70"/>
    </location>
</feature>
<dbReference type="RefSeq" id="XP_060439856.1">
    <property type="nucleotide sequence ID" value="XM_060595581.1"/>
</dbReference>
<comment type="caution">
    <text evidence="2">The sequence shown here is derived from an EMBL/GenBank/DDBJ whole genome shotgun (WGS) entry which is preliminary data.</text>
</comment>
<dbReference type="GeneID" id="85480443"/>
<proteinExistence type="predicted"/>